<evidence type="ECO:0000256" key="1">
    <source>
        <dbReference type="SAM" id="Coils"/>
    </source>
</evidence>
<organism evidence="2 3">
    <name type="scientific">Perkinsus chesapeaki</name>
    <name type="common">Clam parasite</name>
    <name type="synonym">Perkinsus andrewsi</name>
    <dbReference type="NCBI Taxonomy" id="330153"/>
    <lineage>
        <taxon>Eukaryota</taxon>
        <taxon>Sar</taxon>
        <taxon>Alveolata</taxon>
        <taxon>Perkinsozoa</taxon>
        <taxon>Perkinsea</taxon>
        <taxon>Perkinsida</taxon>
        <taxon>Perkinsidae</taxon>
        <taxon>Perkinsus</taxon>
    </lineage>
</organism>
<sequence>MMINENEKFIKSIDVKVHKADKKRHEEEEECRQLDEEVGMCSLVCRWKQIRELETKEKTLMDNIKIQEAEANMDGFKVT</sequence>
<dbReference type="EMBL" id="JAAPAO010000163">
    <property type="protein sequence ID" value="KAF4669828.1"/>
    <property type="molecule type" value="Genomic_DNA"/>
</dbReference>
<evidence type="ECO:0000313" key="2">
    <source>
        <dbReference type="EMBL" id="KAF4669828.1"/>
    </source>
</evidence>
<feature type="coiled-coil region" evidence="1">
    <location>
        <begin position="17"/>
        <end position="70"/>
    </location>
</feature>
<keyword evidence="1" id="KW-0175">Coiled coil</keyword>
<dbReference type="AlphaFoldDB" id="A0A7J6ME04"/>
<name>A0A7J6ME04_PERCH</name>
<comment type="caution">
    <text evidence="2">The sequence shown here is derived from an EMBL/GenBank/DDBJ whole genome shotgun (WGS) entry which is preliminary data.</text>
</comment>
<evidence type="ECO:0000313" key="3">
    <source>
        <dbReference type="Proteomes" id="UP000591131"/>
    </source>
</evidence>
<gene>
    <name evidence="2" type="ORF">FOL47_002343</name>
</gene>
<dbReference type="Proteomes" id="UP000591131">
    <property type="component" value="Unassembled WGS sequence"/>
</dbReference>
<reference evidence="2 3" key="1">
    <citation type="submission" date="2020-04" db="EMBL/GenBank/DDBJ databases">
        <title>Perkinsus chesapeaki whole genome sequence.</title>
        <authorList>
            <person name="Bogema D.R."/>
        </authorList>
    </citation>
    <scope>NUCLEOTIDE SEQUENCE [LARGE SCALE GENOMIC DNA]</scope>
    <source>
        <strain evidence="2">ATCC PRA-425</strain>
    </source>
</reference>
<proteinExistence type="predicted"/>
<protein>
    <submittedName>
        <fullName evidence="2">Uncharacterized protein</fullName>
    </submittedName>
</protein>
<accession>A0A7J6ME04</accession>
<keyword evidence="3" id="KW-1185">Reference proteome</keyword>